<proteinExistence type="predicted"/>
<sequence length="201" mass="21835">MNTVILFALTILSILVVCLIVAFLALSRQVGVLFERITPVGAMINNNGPELGETPAPMTLPSLNLGMVTLGGQQPKSTLVLFVSPSCPICKVLLPLMSGLQKQEQSWLNVVLASDGDEPAQRELIAKHKLDTIPYVLSQQLGLNYRVAKLPFSVLMDENGAIVSKGLINSREQLESLFNAKESGYQSLQDFSEKQTVSVSH</sequence>
<organism evidence="3 4">
    <name type="scientific">Vibrio xiamenensis</name>
    <dbReference type="NCBI Taxonomy" id="861298"/>
    <lineage>
        <taxon>Bacteria</taxon>
        <taxon>Pseudomonadati</taxon>
        <taxon>Pseudomonadota</taxon>
        <taxon>Gammaproteobacteria</taxon>
        <taxon>Vibrionales</taxon>
        <taxon>Vibrionaceae</taxon>
        <taxon>Vibrio</taxon>
    </lineage>
</organism>
<dbReference type="OrthoDB" id="462848at2"/>
<dbReference type="InterPro" id="IPR036249">
    <property type="entry name" value="Thioredoxin-like_sf"/>
</dbReference>
<gene>
    <name evidence="3" type="ORF">SAMN04488136_11135</name>
</gene>
<dbReference type="PROSITE" id="PS51352">
    <property type="entry name" value="THIOREDOXIN_2"/>
    <property type="match status" value="1"/>
</dbReference>
<evidence type="ECO:0000259" key="2">
    <source>
        <dbReference type="PROSITE" id="PS51352"/>
    </source>
</evidence>
<feature type="domain" description="Thioredoxin" evidence="2">
    <location>
        <begin position="49"/>
        <end position="183"/>
    </location>
</feature>
<dbReference type="STRING" id="861298.SAMN04488136_11135"/>
<feature type="transmembrane region" description="Helical" evidence="1">
    <location>
        <begin position="6"/>
        <end position="26"/>
    </location>
</feature>
<dbReference type="Gene3D" id="3.40.30.10">
    <property type="entry name" value="Glutaredoxin"/>
    <property type="match status" value="1"/>
</dbReference>
<dbReference type="SUPFAM" id="SSF52833">
    <property type="entry name" value="Thioredoxin-like"/>
    <property type="match status" value="1"/>
</dbReference>
<evidence type="ECO:0000313" key="4">
    <source>
        <dbReference type="Proteomes" id="UP000198854"/>
    </source>
</evidence>
<name>A0A1G8AN39_9VIBR</name>
<dbReference type="Proteomes" id="UP000198854">
    <property type="component" value="Unassembled WGS sequence"/>
</dbReference>
<evidence type="ECO:0000313" key="3">
    <source>
        <dbReference type="EMBL" id="SDH22472.1"/>
    </source>
</evidence>
<keyword evidence="1" id="KW-0472">Membrane</keyword>
<keyword evidence="4" id="KW-1185">Reference proteome</keyword>
<keyword evidence="1" id="KW-0812">Transmembrane</keyword>
<dbReference type="AlphaFoldDB" id="A0A1G8AN39"/>
<accession>A0A1G8AN39</accession>
<dbReference type="EMBL" id="FNDD01000011">
    <property type="protein sequence ID" value="SDH22472.1"/>
    <property type="molecule type" value="Genomic_DNA"/>
</dbReference>
<dbReference type="InterPro" id="IPR013766">
    <property type="entry name" value="Thioredoxin_domain"/>
</dbReference>
<reference evidence="3 4" key="1">
    <citation type="submission" date="2016-10" db="EMBL/GenBank/DDBJ databases">
        <authorList>
            <person name="de Groot N.N."/>
        </authorList>
    </citation>
    <scope>NUCLEOTIDE SEQUENCE [LARGE SCALE GENOMIC DNA]</scope>
    <source>
        <strain evidence="3 4">CGMCC 1.10228</strain>
    </source>
</reference>
<dbReference type="RefSeq" id="WP_093273356.1">
    <property type="nucleotide sequence ID" value="NZ_FNDD01000011.1"/>
</dbReference>
<evidence type="ECO:0000256" key="1">
    <source>
        <dbReference type="SAM" id="Phobius"/>
    </source>
</evidence>
<keyword evidence="1" id="KW-1133">Transmembrane helix</keyword>
<protein>
    <submittedName>
        <fullName evidence="3">Methylamine dehydrogenase accessory protein MauD</fullName>
    </submittedName>
</protein>